<dbReference type="PROSITE" id="PS50878">
    <property type="entry name" value="RT_POL"/>
    <property type="match status" value="1"/>
</dbReference>
<dbReference type="Gene3D" id="3.30.70.270">
    <property type="match status" value="1"/>
</dbReference>
<evidence type="ECO:0000313" key="4">
    <source>
        <dbReference type="EMBL" id="CAH2091707.1"/>
    </source>
</evidence>
<gene>
    <name evidence="4" type="ORF">EEDITHA_LOCUS7547</name>
</gene>
<feature type="domain" description="Reverse transcriptase" evidence="3">
    <location>
        <begin position="514"/>
        <end position="808"/>
    </location>
</feature>
<keyword evidence="1" id="KW-0863">Zinc-finger</keyword>
<name>A0AAU9TZA0_EUPED</name>
<dbReference type="GO" id="GO:0003824">
    <property type="term" value="F:catalytic activity"/>
    <property type="evidence" value="ECO:0007669"/>
    <property type="project" value="InterPro"/>
</dbReference>
<dbReference type="InterPro" id="IPR000477">
    <property type="entry name" value="RT_dom"/>
</dbReference>
<dbReference type="SUPFAM" id="SSF56672">
    <property type="entry name" value="DNA/RNA polymerases"/>
    <property type="match status" value="1"/>
</dbReference>
<dbReference type="PANTHER" id="PTHR47027:SF20">
    <property type="entry name" value="REVERSE TRANSCRIPTASE-LIKE PROTEIN WITH RNA-DIRECTED DNA POLYMERASE DOMAIN"/>
    <property type="match status" value="1"/>
</dbReference>
<keyword evidence="1" id="KW-0479">Metal-binding</keyword>
<keyword evidence="5" id="KW-1185">Reference proteome</keyword>
<dbReference type="InterPro" id="IPR036691">
    <property type="entry name" value="Endo/exonu/phosph_ase_sf"/>
</dbReference>
<dbReference type="CDD" id="cd09076">
    <property type="entry name" value="L1-EN"/>
    <property type="match status" value="1"/>
</dbReference>
<proteinExistence type="predicted"/>
<evidence type="ECO:0008006" key="6">
    <source>
        <dbReference type="Google" id="ProtNLM"/>
    </source>
</evidence>
<accession>A0AAU9TZA0</accession>
<organism evidence="4 5">
    <name type="scientific">Euphydryas editha</name>
    <name type="common">Edith's checkerspot</name>
    <dbReference type="NCBI Taxonomy" id="104508"/>
    <lineage>
        <taxon>Eukaryota</taxon>
        <taxon>Metazoa</taxon>
        <taxon>Ecdysozoa</taxon>
        <taxon>Arthropoda</taxon>
        <taxon>Hexapoda</taxon>
        <taxon>Insecta</taxon>
        <taxon>Pterygota</taxon>
        <taxon>Neoptera</taxon>
        <taxon>Endopterygota</taxon>
        <taxon>Lepidoptera</taxon>
        <taxon>Glossata</taxon>
        <taxon>Ditrysia</taxon>
        <taxon>Papilionoidea</taxon>
        <taxon>Nymphalidae</taxon>
        <taxon>Nymphalinae</taxon>
        <taxon>Euphydryas</taxon>
    </lineage>
</organism>
<dbReference type="GO" id="GO:0071897">
    <property type="term" value="P:DNA biosynthetic process"/>
    <property type="evidence" value="ECO:0007669"/>
    <property type="project" value="UniProtKB-ARBA"/>
</dbReference>
<dbReference type="AlphaFoldDB" id="A0AAU9TZA0"/>
<dbReference type="EMBL" id="CAKOGL010000011">
    <property type="protein sequence ID" value="CAH2091707.1"/>
    <property type="molecule type" value="Genomic_DNA"/>
</dbReference>
<dbReference type="PROSITE" id="PS50157">
    <property type="entry name" value="ZINC_FINGER_C2H2_2"/>
    <property type="match status" value="1"/>
</dbReference>
<keyword evidence="1" id="KW-0862">Zinc</keyword>
<sequence>MIGYVGVGNDTNLCPERKTALIARELAKYDIDIAAISETHLSDSGELCEQLGGYTYYWSGKTDSERAASGVGFAVRNRLAQKLQEVPKGINDRIMTLRLQLPTKKYLHLISVYAPTLPSPDEEKAKFYYELNHVINKIPTADKILLLGDFNARVGRDCSAWDRVLGRHGVGNCNANGFDLLTLCAEQGLTITNTCFRLPEKYKTTWMHPRSKHWHLLDYIIVRRRDLGDVRITRVMRGAQGWTDHRLVRSKLRLHLKIPRRAPHKHPAKIDWERLIKNQELTDKLDEAFHAGMPESMEDVSVDEGWRLYAENLRGCASRVIGRPKRKNQDWFDDSDAEIRKLVEEYRRTLLSTDTSERRGAHHGLKAKVRALKNEWWANKALEIQYYADTNQTGRFFESLQTVFGPKYKKTAPIYNKDKTRRLTVQNDVLARWVEHFHDVLNPTAQMPDLMYIESLKDLSTVEDLADRPSFNEYVAAVKRLKNAKAPGFDSLPSEIYKYGGPQINNNLFRLILRIWDCEVVPQDWRDASICKLYKGKGDIADCGSYRGVSLLSAAGKILAHIINTRLSQHAETLLPEAQCGFRPGRGTVDAIFVVKQIQEKSLEQYRPLYMCFVDLEKAFDKVPREALWIVLKKAGCPKKLLNLIRQFHDNMMARVRHENDFSDQFPVTSGVKQGCVLAPTLFSLYFASVMQDAVKTCNNFITINTRSDRSVFDLSRFRAKRQVTSLPVMDIVYADDVCLMADSLESLQTYIDSLHQSCRKFGLVISTSKTQVLKQAPRGSIGDPSNISLEGTALVEVTDFKYLGSRLRNDNTLASEVPARIASAAAAFGKLKTRVWNSHDIKLQTKILVYQAIVLPTLLYAAETWCCYRANIKQLDIFHLKCLRSILRIKWQDRVPNTEVLRRVGLPGIEALIIKHQLRWSGHVVRMSECRLPKAVFYSELSCGKRKQGGQYLRYKDVLKRNLAACNIPTDGWEGLARLRPEWRHTVHISVEAFEEKRLSDLDAKRQVRRTRPKPSYTYTYNSSGQLYCTPCGRIFKTKSGFASHIRAYHYDQLNT</sequence>
<dbReference type="PROSITE" id="PS00028">
    <property type="entry name" value="ZINC_FINGER_C2H2_1"/>
    <property type="match status" value="1"/>
</dbReference>
<dbReference type="PANTHER" id="PTHR47027">
    <property type="entry name" value="REVERSE TRANSCRIPTASE DOMAIN-CONTAINING PROTEIN"/>
    <property type="match status" value="1"/>
</dbReference>
<dbReference type="GO" id="GO:0008270">
    <property type="term" value="F:zinc ion binding"/>
    <property type="evidence" value="ECO:0007669"/>
    <property type="project" value="UniProtKB-KW"/>
</dbReference>
<dbReference type="Proteomes" id="UP001153954">
    <property type="component" value="Unassembled WGS sequence"/>
</dbReference>
<feature type="domain" description="C2H2-type" evidence="2">
    <location>
        <begin position="1028"/>
        <end position="1056"/>
    </location>
</feature>
<dbReference type="SUPFAM" id="SSF56219">
    <property type="entry name" value="DNase I-like"/>
    <property type="match status" value="1"/>
</dbReference>
<dbReference type="InterPro" id="IPR043128">
    <property type="entry name" value="Rev_trsase/Diguanyl_cyclase"/>
</dbReference>
<evidence type="ECO:0000256" key="1">
    <source>
        <dbReference type="PROSITE-ProRule" id="PRU00042"/>
    </source>
</evidence>
<dbReference type="Pfam" id="PF03372">
    <property type="entry name" value="Exo_endo_phos"/>
    <property type="match status" value="1"/>
</dbReference>
<dbReference type="CDD" id="cd01650">
    <property type="entry name" value="RT_nLTR_like"/>
    <property type="match status" value="1"/>
</dbReference>
<dbReference type="Pfam" id="PF00078">
    <property type="entry name" value="RVT_1"/>
    <property type="match status" value="1"/>
</dbReference>
<evidence type="ECO:0000259" key="3">
    <source>
        <dbReference type="PROSITE" id="PS50878"/>
    </source>
</evidence>
<dbReference type="Gene3D" id="3.60.10.10">
    <property type="entry name" value="Endonuclease/exonuclease/phosphatase"/>
    <property type="match status" value="1"/>
</dbReference>
<evidence type="ECO:0000313" key="5">
    <source>
        <dbReference type="Proteomes" id="UP001153954"/>
    </source>
</evidence>
<dbReference type="InterPro" id="IPR005135">
    <property type="entry name" value="Endo/exonuclease/phosphatase"/>
</dbReference>
<dbReference type="InterPro" id="IPR013087">
    <property type="entry name" value="Znf_C2H2_type"/>
</dbReference>
<dbReference type="InterPro" id="IPR043502">
    <property type="entry name" value="DNA/RNA_pol_sf"/>
</dbReference>
<comment type="caution">
    <text evidence="4">The sequence shown here is derived from an EMBL/GenBank/DDBJ whole genome shotgun (WGS) entry which is preliminary data.</text>
</comment>
<reference evidence="4" key="1">
    <citation type="submission" date="2022-03" db="EMBL/GenBank/DDBJ databases">
        <authorList>
            <person name="Tunstrom K."/>
        </authorList>
    </citation>
    <scope>NUCLEOTIDE SEQUENCE</scope>
</reference>
<protein>
    <recommendedName>
        <fullName evidence="6">Reverse transcriptase domain-containing protein</fullName>
    </recommendedName>
</protein>
<evidence type="ECO:0000259" key="2">
    <source>
        <dbReference type="PROSITE" id="PS50157"/>
    </source>
</evidence>